<evidence type="ECO:0000313" key="2">
    <source>
        <dbReference type="EMBL" id="TCS43117.1"/>
    </source>
</evidence>
<reference evidence="2 3" key="1">
    <citation type="submission" date="2019-03" db="EMBL/GenBank/DDBJ databases">
        <title>Genomic Encyclopedia of Archaeal and Bacterial Type Strains, Phase II (KMG-II): from individual species to whole genera.</title>
        <authorList>
            <person name="Goeker M."/>
        </authorList>
    </citation>
    <scope>NUCLEOTIDE SEQUENCE [LARGE SCALE GENOMIC DNA]</scope>
    <source>
        <strain evidence="2 3">DSM 15388</strain>
    </source>
</reference>
<organism evidence="2 3">
    <name type="scientific">Reinekea marinisedimentorum</name>
    <dbReference type="NCBI Taxonomy" id="230495"/>
    <lineage>
        <taxon>Bacteria</taxon>
        <taxon>Pseudomonadati</taxon>
        <taxon>Pseudomonadota</taxon>
        <taxon>Gammaproteobacteria</taxon>
        <taxon>Oceanospirillales</taxon>
        <taxon>Saccharospirillaceae</taxon>
        <taxon>Reinekea</taxon>
    </lineage>
</organism>
<dbReference type="Proteomes" id="UP000295793">
    <property type="component" value="Unassembled WGS sequence"/>
</dbReference>
<comment type="similarity">
    <text evidence="1">Belongs to the MEMO1 family.</text>
</comment>
<dbReference type="NCBIfam" id="TIGR04336">
    <property type="entry name" value="AmmeMemoSam_B"/>
    <property type="match status" value="1"/>
</dbReference>
<accession>A0A4R3ICJ2</accession>
<dbReference type="CDD" id="cd07361">
    <property type="entry name" value="MEMO_like"/>
    <property type="match status" value="1"/>
</dbReference>
<gene>
    <name evidence="2" type="ORF">BCF53_102141</name>
</gene>
<comment type="caution">
    <text evidence="2">The sequence shown here is derived from an EMBL/GenBank/DDBJ whole genome shotgun (WGS) entry which is preliminary data.</text>
</comment>
<sequence length="270" mass="29420">MHPVEKADKKMSVRYAAVSGSFYPAHSQDLAREVGSFINAATTVTEKPPKIIVVPHAHYSFSGHIAAEAFHALIDHQHQYKKVILLGPAHCCCLQGIATSANSAFETPLGTIDVAKELVDQIDQIAGVHVQEDAHTMEYSIEVQLPFLQTVLSEFSLVPLVVGDATPKQLAEVLRALWGGDETLIVISSDMSHHLYDNDARHKDADTVEKIHQLKPTLNSYDACGYRALNAALVLAENEGLKAELICQCNSSVVTGNRDNVTGYASFMMV</sequence>
<name>A0A4R3ICJ2_9GAMM</name>
<dbReference type="Gene3D" id="3.40.830.10">
    <property type="entry name" value="LigB-like"/>
    <property type="match status" value="1"/>
</dbReference>
<evidence type="ECO:0000256" key="1">
    <source>
        <dbReference type="ARBA" id="ARBA00006315"/>
    </source>
</evidence>
<dbReference type="InterPro" id="IPR002737">
    <property type="entry name" value="MEMO1_fam"/>
</dbReference>
<dbReference type="AlphaFoldDB" id="A0A4R3ICJ2"/>
<evidence type="ECO:0008006" key="4">
    <source>
        <dbReference type="Google" id="ProtNLM"/>
    </source>
</evidence>
<dbReference type="Pfam" id="PF01875">
    <property type="entry name" value="Memo"/>
    <property type="match status" value="1"/>
</dbReference>
<keyword evidence="3" id="KW-1185">Reference proteome</keyword>
<proteinExistence type="inferred from homology"/>
<protein>
    <recommendedName>
        <fullName evidence="4">MEMO1 family protein</fullName>
    </recommendedName>
</protein>
<evidence type="ECO:0000313" key="3">
    <source>
        <dbReference type="Proteomes" id="UP000295793"/>
    </source>
</evidence>
<dbReference type="PANTHER" id="PTHR11060:SF0">
    <property type="entry name" value="PROTEIN MEMO1"/>
    <property type="match status" value="1"/>
</dbReference>
<dbReference type="PANTHER" id="PTHR11060">
    <property type="entry name" value="PROTEIN MEMO1"/>
    <property type="match status" value="1"/>
</dbReference>
<dbReference type="EMBL" id="SLZR01000002">
    <property type="protein sequence ID" value="TCS43117.1"/>
    <property type="molecule type" value="Genomic_DNA"/>
</dbReference>